<gene>
    <name evidence="5 6" type="primary">kptA</name>
    <name evidence="6" type="ORF">Air01nite_45740</name>
</gene>
<dbReference type="Proteomes" id="UP000624325">
    <property type="component" value="Unassembled WGS sequence"/>
</dbReference>
<evidence type="ECO:0000256" key="5">
    <source>
        <dbReference type="HAMAP-Rule" id="MF_00299"/>
    </source>
</evidence>
<evidence type="ECO:0000256" key="4">
    <source>
        <dbReference type="ARBA" id="ARBA00025212"/>
    </source>
</evidence>
<dbReference type="EC" id="2.7.1.-" evidence="5"/>
<keyword evidence="2 5" id="KW-0808">Transferase</keyword>
<dbReference type="Gene3D" id="1.10.10.970">
    <property type="entry name" value="RNA 2'-phosphotransferase, Tpt1/KptA family, N-terminal domain"/>
    <property type="match status" value="1"/>
</dbReference>
<reference evidence="6 7" key="1">
    <citation type="submission" date="2021-01" db="EMBL/GenBank/DDBJ databases">
        <title>Whole genome shotgun sequence of Asanoa iriomotensis NBRC 100142.</title>
        <authorList>
            <person name="Komaki H."/>
            <person name="Tamura T."/>
        </authorList>
    </citation>
    <scope>NUCLEOTIDE SEQUENCE [LARGE SCALE GENOMIC DNA]</scope>
    <source>
        <strain evidence="6 7">NBRC 100142</strain>
    </source>
</reference>
<dbReference type="EMBL" id="BONC01000033">
    <property type="protein sequence ID" value="GIF58479.1"/>
    <property type="molecule type" value="Genomic_DNA"/>
</dbReference>
<dbReference type="PANTHER" id="PTHR12684:SF2">
    <property type="entry name" value="TRNA 2'-PHOSPHOTRANSFERASE 1"/>
    <property type="match status" value="1"/>
</dbReference>
<evidence type="ECO:0000313" key="7">
    <source>
        <dbReference type="Proteomes" id="UP000624325"/>
    </source>
</evidence>
<comment type="similarity">
    <text evidence="1 5">Belongs to the KptA/TPT1 family.</text>
</comment>
<dbReference type="Pfam" id="PF01885">
    <property type="entry name" value="PTS_2-RNA"/>
    <property type="match status" value="1"/>
</dbReference>
<organism evidence="6 7">
    <name type="scientific">Asanoa iriomotensis</name>
    <dbReference type="NCBI Taxonomy" id="234613"/>
    <lineage>
        <taxon>Bacteria</taxon>
        <taxon>Bacillati</taxon>
        <taxon>Actinomycetota</taxon>
        <taxon>Actinomycetes</taxon>
        <taxon>Micromonosporales</taxon>
        <taxon>Micromonosporaceae</taxon>
        <taxon>Asanoa</taxon>
    </lineage>
</organism>
<proteinExistence type="inferred from homology"/>
<comment type="caution">
    <text evidence="6">The sequence shown here is derived from an EMBL/GenBank/DDBJ whole genome shotgun (WGS) entry which is preliminary data.</text>
</comment>
<sequence>MNADLVRVSKRLSAVLRHRPASVGLALDPQGWVDVDTLLAALAAHSRPVSRDDLDAVVSGNDKRRFAVSVGADGRERIRASQGHSVPVALGLADRQPPAVLFHGTSAGAVPSILRTGLVKGRRHAVHLSADVRTAQVVGARRSGPVALLEVDAAAMAGSGHRFQRSANGVWLTEHVPPTFIRRLDARPPDA</sequence>
<accession>A0ABQ4C6V1</accession>
<keyword evidence="7" id="KW-1185">Reference proteome</keyword>
<dbReference type="SUPFAM" id="SSF56399">
    <property type="entry name" value="ADP-ribosylation"/>
    <property type="match status" value="1"/>
</dbReference>
<dbReference type="PANTHER" id="PTHR12684">
    <property type="entry name" value="PUTATIVE PHOSPHOTRANSFERASE"/>
    <property type="match status" value="1"/>
</dbReference>
<keyword evidence="3 5" id="KW-0520">NAD</keyword>
<evidence type="ECO:0000313" key="6">
    <source>
        <dbReference type="EMBL" id="GIF58479.1"/>
    </source>
</evidence>
<protein>
    <recommendedName>
        <fullName evidence="5">Probable RNA 2'-phosphotransferase</fullName>
        <ecNumber evidence="5">2.7.1.-</ecNumber>
    </recommendedName>
</protein>
<evidence type="ECO:0000256" key="1">
    <source>
        <dbReference type="ARBA" id="ARBA00009836"/>
    </source>
</evidence>
<name>A0ABQ4C6V1_9ACTN</name>
<evidence type="ECO:0000256" key="3">
    <source>
        <dbReference type="ARBA" id="ARBA00023027"/>
    </source>
</evidence>
<dbReference type="RefSeq" id="WP_203705055.1">
    <property type="nucleotide sequence ID" value="NZ_BAAALU010000002.1"/>
</dbReference>
<dbReference type="InterPro" id="IPR042081">
    <property type="entry name" value="RNA_2'-PTrans_C"/>
</dbReference>
<evidence type="ECO:0000256" key="2">
    <source>
        <dbReference type="ARBA" id="ARBA00022679"/>
    </source>
</evidence>
<dbReference type="InterPro" id="IPR042080">
    <property type="entry name" value="RNA_2'-PTrans_N"/>
</dbReference>
<dbReference type="InterPro" id="IPR002745">
    <property type="entry name" value="Ptrans_KptA/Tpt1"/>
</dbReference>
<dbReference type="InterPro" id="IPR022928">
    <property type="entry name" value="RNA_2'-PTrans_KptA"/>
</dbReference>
<dbReference type="Gene3D" id="3.20.170.30">
    <property type="match status" value="1"/>
</dbReference>
<comment type="function">
    <text evidence="4 5">Removes the 2'-phosphate from RNA via an intermediate in which the phosphate is ADP-ribosylated by NAD followed by a presumed transesterification to release the RNA and generate ADP-ribose 1''-2''-cyclic phosphate (APPR&gt;P). May function as an ADP-ribosylase.</text>
</comment>
<dbReference type="HAMAP" id="MF_00299">
    <property type="entry name" value="KptA"/>
    <property type="match status" value="1"/>
</dbReference>